<dbReference type="AlphaFoldDB" id="A0A922NPK5"/>
<dbReference type="Proteomes" id="UP000249757">
    <property type="component" value="Unassembled WGS sequence"/>
</dbReference>
<keyword evidence="3" id="KW-1185">Reference proteome</keyword>
<protein>
    <submittedName>
        <fullName evidence="2">Uncharacterized protein</fullName>
    </submittedName>
</protein>
<reference evidence="3" key="1">
    <citation type="journal article" date="2022" name="Microb. Genom.">
        <title>A global pangenome for the wheat fungal pathogen Pyrenophora tritici-repentis and prediction of effector protein structural homology.</title>
        <authorList>
            <person name="Moolhuijzen P.M."/>
            <person name="See P.T."/>
            <person name="Shi G."/>
            <person name="Powell H.R."/>
            <person name="Cockram J."/>
            <person name="Jorgensen L.N."/>
            <person name="Benslimane H."/>
            <person name="Strelkov S.E."/>
            <person name="Turner J."/>
            <person name="Liu Z."/>
            <person name="Moffat C.S."/>
        </authorList>
    </citation>
    <scope>NUCLEOTIDE SEQUENCE [LARGE SCALE GENOMIC DNA]</scope>
</reference>
<name>A0A922NPK5_9PLEO</name>
<feature type="region of interest" description="Disordered" evidence="1">
    <location>
        <begin position="39"/>
        <end position="59"/>
    </location>
</feature>
<evidence type="ECO:0000313" key="3">
    <source>
        <dbReference type="Proteomes" id="UP000249757"/>
    </source>
</evidence>
<comment type="caution">
    <text evidence="2">The sequence shown here is derived from an EMBL/GenBank/DDBJ whole genome shotgun (WGS) entry which is preliminary data.</text>
</comment>
<proteinExistence type="predicted"/>
<accession>A0A922NPK5</accession>
<gene>
    <name evidence="2" type="ORF">Ptr86124_000184</name>
</gene>
<evidence type="ECO:0000256" key="1">
    <source>
        <dbReference type="SAM" id="MobiDB-lite"/>
    </source>
</evidence>
<organism evidence="2 3">
    <name type="scientific">Pyrenophora tritici-repentis</name>
    <dbReference type="NCBI Taxonomy" id="45151"/>
    <lineage>
        <taxon>Eukaryota</taxon>
        <taxon>Fungi</taxon>
        <taxon>Dikarya</taxon>
        <taxon>Ascomycota</taxon>
        <taxon>Pezizomycotina</taxon>
        <taxon>Dothideomycetes</taxon>
        <taxon>Pleosporomycetidae</taxon>
        <taxon>Pleosporales</taxon>
        <taxon>Pleosporineae</taxon>
        <taxon>Pleosporaceae</taxon>
        <taxon>Pyrenophora</taxon>
    </lineage>
</organism>
<sequence length="59" mass="6305">MLVFEITSGWEADSGSSSGQFGSWNRALGPEASAWYRASKPSTTAGNRDAFSTLWSTAD</sequence>
<evidence type="ECO:0000313" key="2">
    <source>
        <dbReference type="EMBL" id="KAI1519816.1"/>
    </source>
</evidence>
<dbReference type="EMBL" id="NRDI02000001">
    <property type="protein sequence ID" value="KAI1519816.1"/>
    <property type="molecule type" value="Genomic_DNA"/>
</dbReference>